<organism evidence="2">
    <name type="scientific">marine metagenome</name>
    <dbReference type="NCBI Taxonomy" id="408172"/>
    <lineage>
        <taxon>unclassified sequences</taxon>
        <taxon>metagenomes</taxon>
        <taxon>ecological metagenomes</taxon>
    </lineage>
</organism>
<reference evidence="2" key="1">
    <citation type="submission" date="2018-05" db="EMBL/GenBank/DDBJ databases">
        <authorList>
            <person name="Lanie J.A."/>
            <person name="Ng W.-L."/>
            <person name="Kazmierczak K.M."/>
            <person name="Andrzejewski T.M."/>
            <person name="Davidsen T.M."/>
            <person name="Wayne K.J."/>
            <person name="Tettelin H."/>
            <person name="Glass J.I."/>
            <person name="Rusch D."/>
            <person name="Podicherti R."/>
            <person name="Tsui H.-C.T."/>
            <person name="Winkler M.E."/>
        </authorList>
    </citation>
    <scope>NUCLEOTIDE SEQUENCE</scope>
</reference>
<name>A0A383EIB3_9ZZZZ</name>
<evidence type="ECO:0000313" key="2">
    <source>
        <dbReference type="EMBL" id="SVE56491.1"/>
    </source>
</evidence>
<sequence length="230" mass="24785">GQEVVNETNLVFLTIPDDFIQGYAQNLSIDKYQAIVHCSGSLPRKSLNNSSSDTRTTGMFHPYQTLAGINSPVQAVNRLSGITFAIDGEGWLLDKMVDFANSLGSRTVRVAEEVQSLYHASAVFTCGYLVTLLHCAIRLWEQMGYSRETALEAILPLAQSTLGNVANMGVNPSVTGPIYRGDVLTIQNHISSLAVETPELVALYTSLLNASLPIAKELGTNASNLPAIEA</sequence>
<dbReference type="InterPro" id="IPR018931">
    <property type="entry name" value="DUF2520"/>
</dbReference>
<dbReference type="PANTHER" id="PTHR40459:SF1">
    <property type="entry name" value="CONSERVED HYPOTHETICAL ALANINE AND LEUCINE RICH PROTEIN"/>
    <property type="match status" value="1"/>
</dbReference>
<feature type="domain" description="DUF2520" evidence="1">
    <location>
        <begin position="82"/>
        <end position="207"/>
    </location>
</feature>
<dbReference type="EMBL" id="UINC01226135">
    <property type="protein sequence ID" value="SVE56491.1"/>
    <property type="molecule type" value="Genomic_DNA"/>
</dbReference>
<dbReference type="SUPFAM" id="SSF51735">
    <property type="entry name" value="NAD(P)-binding Rossmann-fold domains"/>
    <property type="match status" value="1"/>
</dbReference>
<accession>A0A383EIB3</accession>
<dbReference type="Gene3D" id="1.10.1040.20">
    <property type="entry name" value="ProC-like, C-terminal domain"/>
    <property type="match status" value="1"/>
</dbReference>
<proteinExistence type="predicted"/>
<feature type="non-terminal residue" evidence="2">
    <location>
        <position position="1"/>
    </location>
</feature>
<dbReference type="AlphaFoldDB" id="A0A383EIB3"/>
<dbReference type="InterPro" id="IPR037108">
    <property type="entry name" value="TM1727-like_C_sf"/>
</dbReference>
<dbReference type="SUPFAM" id="SSF48179">
    <property type="entry name" value="6-phosphogluconate dehydrogenase C-terminal domain-like"/>
    <property type="match status" value="1"/>
</dbReference>
<dbReference type="Gene3D" id="3.40.50.720">
    <property type="entry name" value="NAD(P)-binding Rossmann-like Domain"/>
    <property type="match status" value="1"/>
</dbReference>
<evidence type="ECO:0000259" key="1">
    <source>
        <dbReference type="Pfam" id="PF10728"/>
    </source>
</evidence>
<protein>
    <recommendedName>
        <fullName evidence="1">DUF2520 domain-containing protein</fullName>
    </recommendedName>
</protein>
<feature type="non-terminal residue" evidence="2">
    <location>
        <position position="230"/>
    </location>
</feature>
<gene>
    <name evidence="2" type="ORF">METZ01_LOCUS509345</name>
</gene>
<dbReference type="Pfam" id="PF10728">
    <property type="entry name" value="DUF2520"/>
    <property type="match status" value="1"/>
</dbReference>
<dbReference type="InterPro" id="IPR036291">
    <property type="entry name" value="NAD(P)-bd_dom_sf"/>
</dbReference>
<dbReference type="PANTHER" id="PTHR40459">
    <property type="entry name" value="CONSERVED HYPOTHETICAL ALANINE AND LEUCINE RICH PROTEIN"/>
    <property type="match status" value="1"/>
</dbReference>
<dbReference type="InterPro" id="IPR008927">
    <property type="entry name" value="6-PGluconate_DH-like_C_sf"/>
</dbReference>